<evidence type="ECO:0000313" key="1">
    <source>
        <dbReference type="EMBL" id="GAF73712.1"/>
    </source>
</evidence>
<dbReference type="EMBL" id="BARS01000208">
    <property type="protein sequence ID" value="GAF73712.1"/>
    <property type="molecule type" value="Genomic_DNA"/>
</dbReference>
<dbReference type="CDD" id="cd07432">
    <property type="entry name" value="PHP_HisPPase"/>
    <property type="match status" value="1"/>
</dbReference>
<dbReference type="Pfam" id="PF13263">
    <property type="entry name" value="PHP_C"/>
    <property type="match status" value="1"/>
</dbReference>
<protein>
    <recommendedName>
        <fullName evidence="2">PHP domain-containing protein</fullName>
    </recommendedName>
</protein>
<accession>X0SCR9</accession>
<comment type="caution">
    <text evidence="1">The sequence shown here is derived from an EMBL/GenBank/DDBJ whole genome shotgun (WGS) entry which is preliminary data.</text>
</comment>
<sequence length="165" mass="18611">WDSREVEKLAHEGRLRVFRGNEITTNQGDILVFGFDKDIQGVVTIEDLHKEIKSAQGFMIAAHPFRGFKTFGISQLRMTVEQGCQRKVFQFVDAIEIKNSKVTEDENAMAQKVAAQLGLPGVPGSDAHRLDEVGTWVALFERKIKNEHELVEELRAGRFTISSAR</sequence>
<dbReference type="InterPro" id="IPR016195">
    <property type="entry name" value="Pol/histidinol_Pase-like"/>
</dbReference>
<evidence type="ECO:0008006" key="2">
    <source>
        <dbReference type="Google" id="ProtNLM"/>
    </source>
</evidence>
<name>X0SCR9_9ZZZZ</name>
<feature type="non-terminal residue" evidence="1">
    <location>
        <position position="1"/>
    </location>
</feature>
<proteinExistence type="predicted"/>
<organism evidence="1">
    <name type="scientific">marine sediment metagenome</name>
    <dbReference type="NCBI Taxonomy" id="412755"/>
    <lineage>
        <taxon>unclassified sequences</taxon>
        <taxon>metagenomes</taxon>
        <taxon>ecological metagenomes</taxon>
    </lineage>
</organism>
<dbReference type="AlphaFoldDB" id="X0SCR9"/>
<gene>
    <name evidence="1" type="ORF">S01H1_00580</name>
</gene>
<dbReference type="SUPFAM" id="SSF89550">
    <property type="entry name" value="PHP domain-like"/>
    <property type="match status" value="1"/>
</dbReference>
<dbReference type="Gene3D" id="3.20.20.140">
    <property type="entry name" value="Metal-dependent hydrolases"/>
    <property type="match status" value="1"/>
</dbReference>
<reference evidence="1" key="1">
    <citation type="journal article" date="2014" name="Front. Microbiol.">
        <title>High frequency of phylogenetically diverse reductive dehalogenase-homologous genes in deep subseafloor sedimentary metagenomes.</title>
        <authorList>
            <person name="Kawai M."/>
            <person name="Futagami T."/>
            <person name="Toyoda A."/>
            <person name="Takaki Y."/>
            <person name="Nishi S."/>
            <person name="Hori S."/>
            <person name="Arai W."/>
            <person name="Tsubouchi T."/>
            <person name="Morono Y."/>
            <person name="Uchiyama I."/>
            <person name="Ito T."/>
            <person name="Fujiyama A."/>
            <person name="Inagaki F."/>
            <person name="Takami H."/>
        </authorList>
    </citation>
    <scope>NUCLEOTIDE SEQUENCE</scope>
    <source>
        <strain evidence="1">Expedition CK06-06</strain>
    </source>
</reference>